<dbReference type="PANTHER" id="PTHR45641:SF19">
    <property type="entry name" value="NEPHROCYSTIN-3"/>
    <property type="match status" value="1"/>
</dbReference>
<dbReference type="InParanoid" id="A0A409XT05"/>
<protein>
    <recommendedName>
        <fullName evidence="4">CHAT domain-containing protein</fullName>
    </recommendedName>
</protein>
<dbReference type="SUPFAM" id="SSF48452">
    <property type="entry name" value="TPR-like"/>
    <property type="match status" value="3"/>
</dbReference>
<proteinExistence type="predicted"/>
<evidence type="ECO:0000313" key="5">
    <source>
        <dbReference type="EMBL" id="PPQ93834.1"/>
    </source>
</evidence>
<dbReference type="OrthoDB" id="10260758at2759"/>
<keyword evidence="1" id="KW-0677">Repeat</keyword>
<feature type="domain" description="CHAT" evidence="4">
    <location>
        <begin position="1422"/>
        <end position="1705"/>
    </location>
</feature>
<keyword evidence="2" id="KW-0802">TPR repeat</keyword>
<evidence type="ECO:0000256" key="1">
    <source>
        <dbReference type="ARBA" id="ARBA00022737"/>
    </source>
</evidence>
<sequence>MEEASAYIDKACSLMEECISKATLKDIDNSAALLRQNIRTHALHIGAVESLACTLSLRYVYSNQTIDLQESLNLYEMILEKSDKNHAYSNNQNQEDTRELLKMVNESLSNFTTSVSLNSLDIIISYLQTSLAVIRPRKHPKHLRALTNLALSMYTRFHLSKDVSDLDNVISHLQNGLEYYTHKDPGRSKIIQLLCCALIARFAFKSDASDLKEASRQFKDESDGASTTSTENDSAQQLEVVHNLRKRIKEGDLVDLDKTKHLFRNAILRISVDCDDYPVTLVSLAAVLIAPFEKSGQHDIDQAILLNRRALELLPSVHTSRAHSVNNLAIALHMRFRLTHKQDDLSEAISLLRSVLERLDTPHSDRSGSLCSLAAALEMQFEQTAEATHLDEAIQVYREAVELLPRTDANRPTFLSHLAAAVDIRFKRWGKRDDLDESVALRKEIIDLLPPSDLNRLTHLVNLTTVLQTLFRQTGQRGDVDQVISSLKAIVDYLPPFHPMRAQALAHLADNLATRFTMTGQQCDLEEEILLHRESLQLREPSDPSQSDTFNNLACALSTRFDHTNQKSDLDEAISFHREALRLRVSPHSSRHVSLTNLASSLERRFERAGERCDLDEAISLNKAAVDICVPPHPSRATTLNSLANALGTLFEQTGHLDDLNQAIVLHREALELRPNPHPDRPSSLNNLGLVLHTRFKRTSQQGDLDDAISIHRQALELHVPSHPNRSYSLDNLAITLTDRFEQTGQRSDLDEAVMLHREALKLRASPHPNQSMTLNNLAHTLQARFTTSSKQEDLDEAILLHKEALKLRVANHPSRPMSLNNLANALMARFNQSGQMDDLNRAIALHQEALRSRTALHPDRPSSLMNLASAFGTLFEQTGQRRSLDEAILCYREALQLYPISHSLRPMCLNNLANRLIVTRIGNELPGQHDTFDEAISLVTEAVKLRSPPHPEWSLSLFHLAGLFQARCKRLAATDPNQRSFLDKTVVICKGALDLLPTKHIHRQAFVGRLATTLHARFKITGKREDIDQAILLERQNLERRGSSHPERVISLTNLASTLQDRFSRADHNQGDFEESVMLNKQAIDVYPSQHPGRFTCLANLGKIFERAYTLIGDSHYLDETFDSFALAMQCSSKRLSSSFEIATLWSDYADQYRHSSALVAYDMALQSLTQMASFSLDIYTRQNILRTASDGVARKAAQSAIAQAHLDKAVVFLEKGRAIFWSQVLHLRSPLDKLRDAAPELAHGLEAIAMELERGLYRSPLNVLDGLSKLALETEASRFRRLDEDWHDGLKEVRNLKGFEDFLQPPGIVSLKAAAAEFPIVFLVPNEQRSDCLIMTSATIHHIPLIDVSIRMLRNLADMVKFSSSQSTAPRSMFEDTSIDDTMEVLWDEPVVPETQRSKGVFGRARRSRPSSNSIFEYVLKTLWFEIVKPIINFLGLQKSDNPPVLQWCPTGIFTFLPLHAAGCYGPVTGTSTDCASDYIVSSYTPTAGLLLPRSDTNSPPSNQPFKVLAVIDSQLPFANEELAKIKTQVRSDTECLVELGVSNAPATIETICSNLQTASVVHFACHGIQDQINPLDSALFVDDGKLSISKILQPPNGSLAFLCACETGMGDAKIPDESMSLGATLLFSGYRNVVATMWKMTDEDGPTVAEAFYEELFRASPNGRTTFRPNTKKSARALHTAIQKLRTGGVDFNRWVPFIHLGQGD</sequence>
<organism evidence="5 6">
    <name type="scientific">Psilocybe cyanescens</name>
    <dbReference type="NCBI Taxonomy" id="93625"/>
    <lineage>
        <taxon>Eukaryota</taxon>
        <taxon>Fungi</taxon>
        <taxon>Dikarya</taxon>
        <taxon>Basidiomycota</taxon>
        <taxon>Agaricomycotina</taxon>
        <taxon>Agaricomycetes</taxon>
        <taxon>Agaricomycetidae</taxon>
        <taxon>Agaricales</taxon>
        <taxon>Agaricineae</taxon>
        <taxon>Strophariaceae</taxon>
        <taxon>Psilocybe</taxon>
    </lineage>
</organism>
<dbReference type="PANTHER" id="PTHR45641">
    <property type="entry name" value="TETRATRICOPEPTIDE REPEAT PROTEIN (AFU_ORTHOLOGUE AFUA_6G03870)"/>
    <property type="match status" value="1"/>
</dbReference>
<keyword evidence="6" id="KW-1185">Reference proteome</keyword>
<dbReference type="EMBL" id="NHYD01000598">
    <property type="protein sequence ID" value="PPQ93834.1"/>
    <property type="molecule type" value="Genomic_DNA"/>
</dbReference>
<dbReference type="STRING" id="93625.A0A409XT05"/>
<dbReference type="SMART" id="SM00028">
    <property type="entry name" value="TPR"/>
    <property type="match status" value="6"/>
</dbReference>
<name>A0A409XT05_PSICY</name>
<gene>
    <name evidence="5" type="ORF">CVT25_013543</name>
</gene>
<dbReference type="Gene3D" id="1.25.40.10">
    <property type="entry name" value="Tetratricopeptide repeat domain"/>
    <property type="match status" value="5"/>
</dbReference>
<dbReference type="Pfam" id="PF13374">
    <property type="entry name" value="TPR_10"/>
    <property type="match status" value="2"/>
</dbReference>
<accession>A0A409XT05</accession>
<dbReference type="Pfam" id="PF12770">
    <property type="entry name" value="CHAT"/>
    <property type="match status" value="1"/>
</dbReference>
<evidence type="ECO:0000259" key="4">
    <source>
        <dbReference type="Pfam" id="PF12770"/>
    </source>
</evidence>
<dbReference type="InterPro" id="IPR024983">
    <property type="entry name" value="CHAT_dom"/>
</dbReference>
<dbReference type="InterPro" id="IPR019734">
    <property type="entry name" value="TPR_rpt"/>
</dbReference>
<evidence type="ECO:0000256" key="3">
    <source>
        <dbReference type="SAM" id="MobiDB-lite"/>
    </source>
</evidence>
<evidence type="ECO:0000313" key="6">
    <source>
        <dbReference type="Proteomes" id="UP000283269"/>
    </source>
</evidence>
<reference evidence="5 6" key="1">
    <citation type="journal article" date="2018" name="Evol. Lett.">
        <title>Horizontal gene cluster transfer increased hallucinogenic mushroom diversity.</title>
        <authorList>
            <person name="Reynolds H.T."/>
            <person name="Vijayakumar V."/>
            <person name="Gluck-Thaler E."/>
            <person name="Korotkin H.B."/>
            <person name="Matheny P.B."/>
            <person name="Slot J.C."/>
        </authorList>
    </citation>
    <scope>NUCLEOTIDE SEQUENCE [LARGE SCALE GENOMIC DNA]</scope>
    <source>
        <strain evidence="5 6">2631</strain>
    </source>
</reference>
<dbReference type="InterPro" id="IPR011990">
    <property type="entry name" value="TPR-like_helical_dom_sf"/>
</dbReference>
<feature type="region of interest" description="Disordered" evidence="3">
    <location>
        <begin position="216"/>
        <end position="236"/>
    </location>
</feature>
<dbReference type="Proteomes" id="UP000283269">
    <property type="component" value="Unassembled WGS sequence"/>
</dbReference>
<comment type="caution">
    <text evidence="5">The sequence shown here is derived from an EMBL/GenBank/DDBJ whole genome shotgun (WGS) entry which is preliminary data.</text>
</comment>
<evidence type="ECO:0000256" key="2">
    <source>
        <dbReference type="ARBA" id="ARBA00022803"/>
    </source>
</evidence>
<feature type="compositionally biased region" description="Polar residues" evidence="3">
    <location>
        <begin position="224"/>
        <end position="236"/>
    </location>
</feature>